<evidence type="ECO:0000313" key="2">
    <source>
        <dbReference type="EMBL" id="JAE37779.1"/>
    </source>
</evidence>
<organism evidence="2">
    <name type="scientific">Arundo donax</name>
    <name type="common">Giant reed</name>
    <name type="synonym">Donax arundinaceus</name>
    <dbReference type="NCBI Taxonomy" id="35708"/>
    <lineage>
        <taxon>Eukaryota</taxon>
        <taxon>Viridiplantae</taxon>
        <taxon>Streptophyta</taxon>
        <taxon>Embryophyta</taxon>
        <taxon>Tracheophyta</taxon>
        <taxon>Spermatophyta</taxon>
        <taxon>Magnoliopsida</taxon>
        <taxon>Liliopsida</taxon>
        <taxon>Poales</taxon>
        <taxon>Poaceae</taxon>
        <taxon>PACMAD clade</taxon>
        <taxon>Arundinoideae</taxon>
        <taxon>Arundineae</taxon>
        <taxon>Arundo</taxon>
    </lineage>
</organism>
<reference evidence="2" key="1">
    <citation type="submission" date="2014-09" db="EMBL/GenBank/DDBJ databases">
        <authorList>
            <person name="Magalhaes I.L.F."/>
            <person name="Oliveira U."/>
            <person name="Santos F.R."/>
            <person name="Vidigal T.H.D.A."/>
            <person name="Brescovit A.D."/>
            <person name="Santos A.J."/>
        </authorList>
    </citation>
    <scope>NUCLEOTIDE SEQUENCE</scope>
    <source>
        <tissue evidence="2">Shoot tissue taken approximately 20 cm above the soil surface</tissue>
    </source>
</reference>
<reference evidence="2" key="2">
    <citation type="journal article" date="2015" name="Data Brief">
        <title>Shoot transcriptome of the giant reed, Arundo donax.</title>
        <authorList>
            <person name="Barrero R.A."/>
            <person name="Guerrero F.D."/>
            <person name="Moolhuijzen P."/>
            <person name="Goolsby J.A."/>
            <person name="Tidwell J."/>
            <person name="Bellgard S.E."/>
            <person name="Bellgard M.I."/>
        </authorList>
    </citation>
    <scope>NUCLEOTIDE SEQUENCE</scope>
    <source>
        <tissue evidence="2">Shoot tissue taken approximately 20 cm above the soil surface</tissue>
    </source>
</reference>
<feature type="compositionally biased region" description="Basic and acidic residues" evidence="1">
    <location>
        <begin position="1"/>
        <end position="20"/>
    </location>
</feature>
<feature type="compositionally biased region" description="Gly residues" evidence="1">
    <location>
        <begin position="36"/>
        <end position="45"/>
    </location>
</feature>
<accession>A0A0A9HPK9</accession>
<protein>
    <submittedName>
        <fullName evidence="2">Uncharacterized protein</fullName>
    </submittedName>
</protein>
<evidence type="ECO:0000256" key="1">
    <source>
        <dbReference type="SAM" id="MobiDB-lite"/>
    </source>
</evidence>
<proteinExistence type="predicted"/>
<name>A0A0A9HPK9_ARUDO</name>
<dbReference type="AlphaFoldDB" id="A0A0A9HPK9"/>
<feature type="compositionally biased region" description="Polar residues" evidence="1">
    <location>
        <begin position="25"/>
        <end position="35"/>
    </location>
</feature>
<feature type="region of interest" description="Disordered" evidence="1">
    <location>
        <begin position="1"/>
        <end position="45"/>
    </location>
</feature>
<sequence length="45" mass="4631">MARDCARKGGGGEKNSRDTTEELSPPNSDQTICSTGSGGKGSNWS</sequence>
<dbReference type="EMBL" id="GBRH01160117">
    <property type="protein sequence ID" value="JAE37779.1"/>
    <property type="molecule type" value="Transcribed_RNA"/>
</dbReference>